<dbReference type="AlphaFoldDB" id="A0A4U1JN36"/>
<evidence type="ECO:0000313" key="2">
    <source>
        <dbReference type="Proteomes" id="UP000310597"/>
    </source>
</evidence>
<protein>
    <submittedName>
        <fullName evidence="1">Uncharacterized protein</fullName>
    </submittedName>
</protein>
<comment type="caution">
    <text evidence="1">The sequence shown here is derived from an EMBL/GenBank/DDBJ whole genome shotgun (WGS) entry which is preliminary data.</text>
</comment>
<dbReference type="OrthoDB" id="7345950at2"/>
<reference evidence="1 2" key="1">
    <citation type="submission" date="2019-04" db="EMBL/GenBank/DDBJ databases">
        <title>Draft Whole-Genome sequence of the purple photosynthetic bacterium Rhodobacter capsulatus SP108 with an indigenous class A beta-lactamase.</title>
        <authorList>
            <person name="Robertson S."/>
            <person name="Meyer T.E."/>
            <person name="Kyndt J.A."/>
        </authorList>
    </citation>
    <scope>NUCLEOTIDE SEQUENCE [LARGE SCALE GENOMIC DNA]</scope>
    <source>
        <strain evidence="1 2">SP108</strain>
    </source>
</reference>
<accession>A0A4U1JN36</accession>
<organism evidence="1 2">
    <name type="scientific">Rhodobacter capsulatus</name>
    <name type="common">Rhodopseudomonas capsulata</name>
    <dbReference type="NCBI Taxonomy" id="1061"/>
    <lineage>
        <taxon>Bacteria</taxon>
        <taxon>Pseudomonadati</taxon>
        <taxon>Pseudomonadota</taxon>
        <taxon>Alphaproteobacteria</taxon>
        <taxon>Rhodobacterales</taxon>
        <taxon>Rhodobacter group</taxon>
        <taxon>Rhodobacter</taxon>
    </lineage>
</organism>
<proteinExistence type="predicted"/>
<evidence type="ECO:0000313" key="1">
    <source>
        <dbReference type="EMBL" id="TKD15697.1"/>
    </source>
</evidence>
<dbReference type="EMBL" id="SWJZ01000075">
    <property type="protein sequence ID" value="TKD15697.1"/>
    <property type="molecule type" value="Genomic_DNA"/>
</dbReference>
<name>A0A4U1JN36_RHOCA</name>
<dbReference type="Proteomes" id="UP000310597">
    <property type="component" value="Unassembled WGS sequence"/>
</dbReference>
<sequence length="195" mass="21368">MKFQQVYYVLDPESRILWIGGDWDEFALANGGAAARSNLMLATPLARHVAGETTRAALARMIAAVREVGAPLRIDYRCDSPTLLRRVQLTIQPMKDDRVLMVHDLRDARSFAQALPRWQADERAAAQKCSFCGAVKLPGHGWTFAEDLGTRHPQAVDYAVCPGCAAQIDTVVTRLRQRRMSGSPMTGGFGPGAEG</sequence>
<gene>
    <name evidence="1" type="ORF">FBT96_15815</name>
</gene>